<dbReference type="PANTHER" id="PTHR37293">
    <property type="entry name" value="PHAGE REPLICATION PROTEIN-RELATED"/>
    <property type="match status" value="1"/>
</dbReference>
<evidence type="ECO:0000259" key="2">
    <source>
        <dbReference type="Pfam" id="PF07261"/>
    </source>
</evidence>
<reference evidence="4" key="2">
    <citation type="submission" date="2023-06" db="EMBL/GenBank/DDBJ databases">
        <title>Identification and characterization of horizontal gene transfer across gut microbiota members of farm animals based on homology search.</title>
        <authorList>
            <person name="Zeman M."/>
            <person name="Kubasova T."/>
            <person name="Jahodarova E."/>
            <person name="Nykrynova M."/>
            <person name="Rychlik I."/>
        </authorList>
    </citation>
    <scope>NUCLEOTIDE SEQUENCE [LARGE SCALE GENOMIC DNA]</scope>
    <source>
        <strain evidence="4">ET39</strain>
    </source>
</reference>
<keyword evidence="4" id="KW-1185">Reference proteome</keyword>
<dbReference type="InterPro" id="IPR034829">
    <property type="entry name" value="DnaD-like_sf"/>
</dbReference>
<dbReference type="Gene3D" id="1.10.10.630">
    <property type="entry name" value="DnaD domain-like"/>
    <property type="match status" value="1"/>
</dbReference>
<gene>
    <name evidence="3" type="ORF">QUV96_04790</name>
</gene>
<dbReference type="EMBL" id="JAUDCG010000015">
    <property type="protein sequence ID" value="MDM8156952.1"/>
    <property type="molecule type" value="Genomic_DNA"/>
</dbReference>
<accession>A0ABT7UBH2</accession>
<dbReference type="InterPro" id="IPR053162">
    <property type="entry name" value="DnaD"/>
</dbReference>
<dbReference type="SUPFAM" id="SSF158499">
    <property type="entry name" value="DnaD domain-like"/>
    <property type="match status" value="1"/>
</dbReference>
<dbReference type="PANTHER" id="PTHR37293:SF6">
    <property type="entry name" value="DNA REPLICATION PROTEIN DNAD"/>
    <property type="match status" value="1"/>
</dbReference>
<dbReference type="NCBIfam" id="TIGR01446">
    <property type="entry name" value="DnaD_dom"/>
    <property type="match status" value="1"/>
</dbReference>
<reference evidence="3 4" key="3">
    <citation type="submission" date="2023-06" db="EMBL/GenBank/DDBJ databases">
        <authorList>
            <person name="Zeman M."/>
            <person name="Kubasova T."/>
            <person name="Jahodarova E."/>
            <person name="Nykrynova M."/>
            <person name="Rychlik I."/>
        </authorList>
    </citation>
    <scope>NUCLEOTIDE SEQUENCE [LARGE SCALE GENOMIC DNA]</scope>
    <source>
        <strain evidence="3 4">ET39</strain>
    </source>
</reference>
<reference evidence="3 4" key="1">
    <citation type="submission" date="2023-06" db="EMBL/GenBank/DDBJ databases">
        <title>Identification and characterization of horizontal gene transfer across gut microbiota members of farm animals based on homology search.</title>
        <authorList>
            <person name="Schwarzerova J."/>
            <person name="Nykrynova M."/>
            <person name="Jureckova K."/>
            <person name="Cejkova D."/>
            <person name="Rychlik I."/>
        </authorList>
    </citation>
    <scope>NUCLEOTIDE SEQUENCE [LARGE SCALE GENOMIC DNA]</scope>
    <source>
        <strain evidence="3 4">ET39</strain>
    </source>
</reference>
<dbReference type="RefSeq" id="WP_289607415.1">
    <property type="nucleotide sequence ID" value="NZ_JAUDCG010000015.1"/>
</dbReference>
<dbReference type="Proteomes" id="UP001529340">
    <property type="component" value="Unassembled WGS sequence"/>
</dbReference>
<protein>
    <submittedName>
        <fullName evidence="3">DnaD domain protein</fullName>
    </submittedName>
</protein>
<feature type="domain" description="DnaB/C C-terminal" evidence="2">
    <location>
        <begin position="110"/>
        <end position="172"/>
    </location>
</feature>
<name>A0ABT7UBH2_9FIRM</name>
<sequence length="181" mass="20909">MSNEISWNAPYFDRRTWLLSELASLNVTAEEALTLLLIDYFNGLGQLITHDVIAAKLHCDSEQVDELFAALSAKGYLKIDLKEGRLVFDISGTYASQHSIEQSVQTVSLFDEFETEFARPLSSAEMQRLSAWMDTYDQQMILYALYEAGVYDKRSLDYIERILVEWKRRGLTPQEYEEGKR</sequence>
<dbReference type="InterPro" id="IPR036388">
    <property type="entry name" value="WH-like_DNA-bd_sf"/>
</dbReference>
<proteinExistence type="inferred from homology"/>
<dbReference type="Gene3D" id="1.10.10.10">
    <property type="entry name" value="Winged helix-like DNA-binding domain superfamily/Winged helix DNA-binding domain"/>
    <property type="match status" value="1"/>
</dbReference>
<comment type="similarity">
    <text evidence="1">Belongs to the DnaB/DnaD family.</text>
</comment>
<evidence type="ECO:0000313" key="4">
    <source>
        <dbReference type="Proteomes" id="UP001529340"/>
    </source>
</evidence>
<dbReference type="Pfam" id="PF07261">
    <property type="entry name" value="DnaB_2"/>
    <property type="match status" value="1"/>
</dbReference>
<organism evidence="3 4">
    <name type="scientific">Amedibacillus dolichus</name>
    <dbReference type="NCBI Taxonomy" id="31971"/>
    <lineage>
        <taxon>Bacteria</taxon>
        <taxon>Bacillati</taxon>
        <taxon>Bacillota</taxon>
        <taxon>Erysipelotrichia</taxon>
        <taxon>Erysipelotrichales</taxon>
        <taxon>Erysipelotrichaceae</taxon>
        <taxon>Amedibacillus</taxon>
    </lineage>
</organism>
<evidence type="ECO:0000313" key="3">
    <source>
        <dbReference type="EMBL" id="MDM8156952.1"/>
    </source>
</evidence>
<dbReference type="InterPro" id="IPR006343">
    <property type="entry name" value="DnaB/C_C"/>
</dbReference>
<comment type="caution">
    <text evidence="3">The sequence shown here is derived from an EMBL/GenBank/DDBJ whole genome shotgun (WGS) entry which is preliminary data.</text>
</comment>
<evidence type="ECO:0000256" key="1">
    <source>
        <dbReference type="ARBA" id="ARBA00093462"/>
    </source>
</evidence>